<dbReference type="Proteomes" id="UP001279734">
    <property type="component" value="Unassembled WGS sequence"/>
</dbReference>
<name>A0AAD3S3I3_NEPGR</name>
<reference evidence="1" key="1">
    <citation type="submission" date="2023-05" db="EMBL/GenBank/DDBJ databases">
        <title>Nepenthes gracilis genome sequencing.</title>
        <authorList>
            <person name="Fukushima K."/>
        </authorList>
    </citation>
    <scope>NUCLEOTIDE SEQUENCE</scope>
    <source>
        <strain evidence="1">SING2019-196</strain>
    </source>
</reference>
<accession>A0AAD3S3I3</accession>
<keyword evidence="2" id="KW-1185">Reference proteome</keyword>
<protein>
    <submittedName>
        <fullName evidence="1">Uncharacterized protein</fullName>
    </submittedName>
</protein>
<evidence type="ECO:0000313" key="1">
    <source>
        <dbReference type="EMBL" id="GMH03790.1"/>
    </source>
</evidence>
<dbReference type="AlphaFoldDB" id="A0AAD3S3I3"/>
<comment type="caution">
    <text evidence="1">The sequence shown here is derived from an EMBL/GenBank/DDBJ whole genome shotgun (WGS) entry which is preliminary data.</text>
</comment>
<organism evidence="1 2">
    <name type="scientific">Nepenthes gracilis</name>
    <name type="common">Slender pitcher plant</name>
    <dbReference type="NCBI Taxonomy" id="150966"/>
    <lineage>
        <taxon>Eukaryota</taxon>
        <taxon>Viridiplantae</taxon>
        <taxon>Streptophyta</taxon>
        <taxon>Embryophyta</taxon>
        <taxon>Tracheophyta</taxon>
        <taxon>Spermatophyta</taxon>
        <taxon>Magnoliopsida</taxon>
        <taxon>eudicotyledons</taxon>
        <taxon>Gunneridae</taxon>
        <taxon>Pentapetalae</taxon>
        <taxon>Caryophyllales</taxon>
        <taxon>Nepenthaceae</taxon>
        <taxon>Nepenthes</taxon>
    </lineage>
</organism>
<gene>
    <name evidence="1" type="ORF">Nepgr_005629</name>
</gene>
<evidence type="ECO:0000313" key="2">
    <source>
        <dbReference type="Proteomes" id="UP001279734"/>
    </source>
</evidence>
<proteinExistence type="predicted"/>
<dbReference type="EMBL" id="BSYO01000004">
    <property type="protein sequence ID" value="GMH03790.1"/>
    <property type="molecule type" value="Genomic_DNA"/>
</dbReference>
<sequence length="86" mass="10127">MATYDLRSDPFTQAQLRNFRRSRRFVYYLTESDRGSSDFRLSERVKEKGEESQISTMNIACEKGRRVLCGERREKNTPWTSVSHSS</sequence>